<dbReference type="EMBL" id="SMTL01000002">
    <property type="protein sequence ID" value="TDK37580.1"/>
    <property type="molecule type" value="Genomic_DNA"/>
</dbReference>
<dbReference type="AlphaFoldDB" id="A0A4R5UKZ2"/>
<dbReference type="SUPFAM" id="SSF52172">
    <property type="entry name" value="CheY-like"/>
    <property type="match status" value="2"/>
</dbReference>
<evidence type="ECO:0000313" key="6">
    <source>
        <dbReference type="EMBL" id="TDK37580.1"/>
    </source>
</evidence>
<feature type="modified residue" description="4-aspartylphosphate" evidence="4">
    <location>
        <position position="146"/>
    </location>
</feature>
<evidence type="ECO:0000256" key="1">
    <source>
        <dbReference type="ARBA" id="ARBA00022553"/>
    </source>
</evidence>
<dbReference type="PANTHER" id="PTHR44591:SF3">
    <property type="entry name" value="RESPONSE REGULATORY DOMAIN-CONTAINING PROTEIN"/>
    <property type="match status" value="1"/>
</dbReference>
<dbReference type="SMART" id="SM00448">
    <property type="entry name" value="REC"/>
    <property type="match status" value="1"/>
</dbReference>
<dbReference type="OrthoDB" id="9796100at2"/>
<dbReference type="PANTHER" id="PTHR44591">
    <property type="entry name" value="STRESS RESPONSE REGULATOR PROTEIN 1"/>
    <property type="match status" value="1"/>
</dbReference>
<comment type="caution">
    <text evidence="6">The sequence shown here is derived from an EMBL/GenBank/DDBJ whole genome shotgun (WGS) entry which is preliminary data.</text>
</comment>
<dbReference type="GO" id="GO:0000160">
    <property type="term" value="P:phosphorelay signal transduction system"/>
    <property type="evidence" value="ECO:0007669"/>
    <property type="project" value="InterPro"/>
</dbReference>
<dbReference type="Gene3D" id="3.40.50.2300">
    <property type="match status" value="1"/>
</dbReference>
<feature type="domain" description="Response regulatory" evidence="5">
    <location>
        <begin position="97"/>
        <end position="208"/>
    </location>
</feature>
<keyword evidence="7" id="KW-1185">Reference proteome</keyword>
<sequence length="210" mass="22805">MTMSRAVDGRGVRQVKERMPDLAVLFTSGYTENSIVHGGRLDPGVELLSKPYSREAMARKIRQVLNSGRQTKQAEQVRDLFVKTAPEHNPTTVGAKRVLLVEDNVLIRMSTADMLLDLGCKVLEAGSAEEALLHLEEEAIDIVVSDLGLPGMAGEDFCREVRHRWPHIDIVFATGAGHGPTLNDASPTALLSKPHGVEELRAAPEAVVGP</sequence>
<protein>
    <submittedName>
        <fullName evidence="6">Response regulator</fullName>
    </submittedName>
</protein>
<evidence type="ECO:0000256" key="2">
    <source>
        <dbReference type="ARBA" id="ARBA00023015"/>
    </source>
</evidence>
<organism evidence="6 7">
    <name type="scientific">Rhizobium deserti</name>
    <dbReference type="NCBI Taxonomy" id="2547961"/>
    <lineage>
        <taxon>Bacteria</taxon>
        <taxon>Pseudomonadati</taxon>
        <taxon>Pseudomonadota</taxon>
        <taxon>Alphaproteobacteria</taxon>
        <taxon>Hyphomicrobiales</taxon>
        <taxon>Rhizobiaceae</taxon>
        <taxon>Rhizobium/Agrobacterium group</taxon>
        <taxon>Rhizobium</taxon>
    </lineage>
</organism>
<dbReference type="InterPro" id="IPR050595">
    <property type="entry name" value="Bact_response_regulator"/>
</dbReference>
<evidence type="ECO:0000256" key="3">
    <source>
        <dbReference type="ARBA" id="ARBA00023163"/>
    </source>
</evidence>
<evidence type="ECO:0000313" key="7">
    <source>
        <dbReference type="Proteomes" id="UP000295238"/>
    </source>
</evidence>
<reference evidence="6 7" key="1">
    <citation type="submission" date="2019-03" db="EMBL/GenBank/DDBJ databases">
        <title>Rhizobium sp. nov., an bacterium isolated from biocrust in Mu Us Desert.</title>
        <authorList>
            <person name="Lixiong L."/>
        </authorList>
    </citation>
    <scope>NUCLEOTIDE SEQUENCE [LARGE SCALE GENOMIC DNA]</scope>
    <source>
        <strain evidence="6 7">SPY-1</strain>
    </source>
</reference>
<name>A0A4R5UKZ2_9HYPH</name>
<dbReference type="Proteomes" id="UP000295238">
    <property type="component" value="Unassembled WGS sequence"/>
</dbReference>
<evidence type="ECO:0000256" key="4">
    <source>
        <dbReference type="PROSITE-ProRule" id="PRU00169"/>
    </source>
</evidence>
<keyword evidence="2" id="KW-0805">Transcription regulation</keyword>
<evidence type="ECO:0000259" key="5">
    <source>
        <dbReference type="PROSITE" id="PS50110"/>
    </source>
</evidence>
<keyword evidence="3" id="KW-0804">Transcription</keyword>
<dbReference type="Pfam" id="PF00072">
    <property type="entry name" value="Response_reg"/>
    <property type="match status" value="1"/>
</dbReference>
<dbReference type="CDD" id="cd00156">
    <property type="entry name" value="REC"/>
    <property type="match status" value="1"/>
</dbReference>
<keyword evidence="1 4" id="KW-0597">Phosphoprotein</keyword>
<accession>A0A4R5UKZ2</accession>
<dbReference type="InterPro" id="IPR001789">
    <property type="entry name" value="Sig_transdc_resp-reg_receiver"/>
</dbReference>
<dbReference type="PROSITE" id="PS50110">
    <property type="entry name" value="RESPONSE_REGULATORY"/>
    <property type="match status" value="1"/>
</dbReference>
<proteinExistence type="predicted"/>
<gene>
    <name evidence="6" type="ORF">E2F50_12105</name>
</gene>
<dbReference type="RefSeq" id="WP_133316348.1">
    <property type="nucleotide sequence ID" value="NZ_SMTL01000002.1"/>
</dbReference>
<dbReference type="InterPro" id="IPR011006">
    <property type="entry name" value="CheY-like_superfamily"/>
</dbReference>